<proteinExistence type="predicted"/>
<dbReference type="InterPro" id="IPR005546">
    <property type="entry name" value="Autotransporte_beta"/>
</dbReference>
<organism evidence="2 3">
    <name type="scientific">Hyphomonas atlantica</name>
    <dbReference type="NCBI Taxonomy" id="1280948"/>
    <lineage>
        <taxon>Bacteria</taxon>
        <taxon>Pseudomonadati</taxon>
        <taxon>Pseudomonadota</taxon>
        <taxon>Alphaproteobacteria</taxon>
        <taxon>Hyphomonadales</taxon>
        <taxon>Hyphomonadaceae</taxon>
        <taxon>Hyphomonas</taxon>
    </lineage>
</organism>
<dbReference type="Pfam" id="PF03797">
    <property type="entry name" value="Autotransporter"/>
    <property type="match status" value="1"/>
</dbReference>
<dbReference type="SMART" id="SM00869">
    <property type="entry name" value="Autotransporter"/>
    <property type="match status" value="1"/>
</dbReference>
<feature type="domain" description="Autotransporter" evidence="1">
    <location>
        <begin position="882"/>
        <end position="1179"/>
    </location>
</feature>
<evidence type="ECO:0000313" key="2">
    <source>
        <dbReference type="EMBL" id="HBQ50090.1"/>
    </source>
</evidence>
<dbReference type="PROSITE" id="PS51208">
    <property type="entry name" value="AUTOTRANSPORTER"/>
    <property type="match status" value="1"/>
</dbReference>
<name>A0A356W8U5_9PROT</name>
<evidence type="ECO:0000313" key="3">
    <source>
        <dbReference type="Proteomes" id="UP000263957"/>
    </source>
</evidence>
<dbReference type="InterPro" id="IPR036709">
    <property type="entry name" value="Autotransporte_beta_dom_sf"/>
</dbReference>
<sequence length="1179" mass="124258">MNYFSLNNNCLSLFAPRHRANLSKDMTRGLIITLLMSTALPAWAVEIDDSTTTPVQTSTANNGSADDVEVTEDGEIDLTEQPGTTAITVDSNNSVTNEGEIVAEDTDNVTAIAVQADVTADITHIGSIDLYEDYDREDEDDDDDDDGPLAVGSNRIGINVASGGTVTGDILLDYGSTLYIEGNDSAGVIVGSSLAGDYTQQGTISVFGDNARGLAFEDDVDGDVLISGTITAQGQNASALEIEGDVSGNVTIESTISSTGFTSTSATNYVAPIYVDDDTEAVEDRLDEDDLYDNATAVRITGSLGHGLLINGAVDDFTSEEDEDDETKDTIDDFDENRTAGRIYSYGSAPALSIQADSGEALVLSGVVETVRDTTDDDDDEDLDEILATFSYDQGLINRGTIYATGQNIGFDATALSINGSNDETGTVSIEGGILNTGSIQATAYEASSTALLLGSGTSIGSLENSGSISSTIYTLTNDVANGLVISDGSELETIVNSGTISASSNGYGGQVTAILDESDTLRSITNTGVISGILISDGREDDETGLQIAIDLSSQNGGATIRQYQETPTEDVNGDDEIDEDDVTEPTIYGDVLFGSGDDVLEILDGGVAGDIYFGDGSANFVLSNSEFVGDTYFDGTTLSLSIESSEVEGDVDFGTASGTLNFLSSTLFSGNLTSRAYGLNASISESEIILLEDTSLNLATLAVTGSSILDFEIDPQNLKTTPFISVSGTASIGSDTTIRPTLTSFIDDDFQVDLIEAGFLSFDEESAELATDNVPWIYNVSLQTESSETDMLSLDFKLKSAEELQLDSNQSNALGAVLEVAMDDDDFGSAVTQLYTEHDFQEAYNLLLPQRTDAASRYLESQSNAAFGALSDHLEFARASSESGNGAWVQETYSHVSYDGSNDGPGYDGRGLGLALGYDHSIFGIDAIGIMGTMTDGKFEEKTGGSNPVTMKSLGIGLYATEQLGPINLQAVGQIAKVDHSSYREINLEDYTSEVSGTWDGQTLAASAVASTEFGAGPFRISPSIGLDYFKLDQDSYSETASNGLNLWISDATTDKVTADAGLSFVYVWRGGGDPNRTGPAYSSYTKSNRDRPLVRAGLDIGYRSTLSTTPYEVEAGFVGYEQSFALKATEEFGDAATLGLSLLAGSELLKIRFGIDGELSTDATAVTANAAVKLRF</sequence>
<dbReference type="Proteomes" id="UP000263957">
    <property type="component" value="Unassembled WGS sequence"/>
</dbReference>
<reference evidence="2 3" key="1">
    <citation type="journal article" date="2018" name="Nat. Biotechnol.">
        <title>A standardized bacterial taxonomy based on genome phylogeny substantially revises the tree of life.</title>
        <authorList>
            <person name="Parks D.H."/>
            <person name="Chuvochina M."/>
            <person name="Waite D.W."/>
            <person name="Rinke C."/>
            <person name="Skarshewski A."/>
            <person name="Chaumeil P.A."/>
            <person name="Hugenholtz P."/>
        </authorList>
    </citation>
    <scope>NUCLEOTIDE SEQUENCE [LARGE SCALE GENOMIC DNA]</scope>
    <source>
        <strain evidence="2">UBA10378</strain>
    </source>
</reference>
<dbReference type="EMBL" id="DOGS01000290">
    <property type="protein sequence ID" value="HBQ50090.1"/>
    <property type="molecule type" value="Genomic_DNA"/>
</dbReference>
<dbReference type="SUPFAM" id="SSF103515">
    <property type="entry name" value="Autotransporter"/>
    <property type="match status" value="1"/>
</dbReference>
<accession>A0A356W8U5</accession>
<gene>
    <name evidence="2" type="ORF">DD728_14640</name>
</gene>
<protein>
    <recommendedName>
        <fullName evidence="1">Autotransporter domain-containing protein</fullName>
    </recommendedName>
</protein>
<dbReference type="Gene3D" id="2.40.128.130">
    <property type="entry name" value="Autotransporter beta-domain"/>
    <property type="match status" value="1"/>
</dbReference>
<comment type="caution">
    <text evidence="2">The sequence shown here is derived from an EMBL/GenBank/DDBJ whole genome shotgun (WGS) entry which is preliminary data.</text>
</comment>
<evidence type="ECO:0000259" key="1">
    <source>
        <dbReference type="PROSITE" id="PS51208"/>
    </source>
</evidence>
<dbReference type="AlphaFoldDB" id="A0A356W8U5"/>